<evidence type="ECO:0000313" key="2">
    <source>
        <dbReference type="Proteomes" id="UP001164539"/>
    </source>
</evidence>
<dbReference type="Proteomes" id="UP001164539">
    <property type="component" value="Chromosome 4"/>
</dbReference>
<proteinExistence type="predicted"/>
<comment type="caution">
    <text evidence="1">The sequence shown here is derived from an EMBL/GenBank/DDBJ whole genome shotgun (WGS) entry which is preliminary data.</text>
</comment>
<reference evidence="1 2" key="1">
    <citation type="journal article" date="2023" name="Science">
        <title>Complex scaffold remodeling in plant triterpene biosynthesis.</title>
        <authorList>
            <person name="De La Pena R."/>
            <person name="Hodgson H."/>
            <person name="Liu J.C."/>
            <person name="Stephenson M.J."/>
            <person name="Martin A.C."/>
            <person name="Owen C."/>
            <person name="Harkess A."/>
            <person name="Leebens-Mack J."/>
            <person name="Jimenez L.E."/>
            <person name="Osbourn A."/>
            <person name="Sattely E.S."/>
        </authorList>
    </citation>
    <scope>NUCLEOTIDE SEQUENCE [LARGE SCALE GENOMIC DNA]</scope>
    <source>
        <strain evidence="2">cv. JPN11</strain>
        <tissue evidence="1">Leaf</tissue>
    </source>
</reference>
<evidence type="ECO:0000313" key="1">
    <source>
        <dbReference type="EMBL" id="KAJ4721385.1"/>
    </source>
</evidence>
<dbReference type="EMBL" id="CM051397">
    <property type="protein sequence ID" value="KAJ4721385.1"/>
    <property type="molecule type" value="Genomic_DNA"/>
</dbReference>
<keyword evidence="2" id="KW-1185">Reference proteome</keyword>
<accession>A0ACC1YCQ0</accession>
<gene>
    <name evidence="1" type="ORF">OWV82_009075</name>
</gene>
<organism evidence="1 2">
    <name type="scientific">Melia azedarach</name>
    <name type="common">Chinaberry tree</name>
    <dbReference type="NCBI Taxonomy" id="155640"/>
    <lineage>
        <taxon>Eukaryota</taxon>
        <taxon>Viridiplantae</taxon>
        <taxon>Streptophyta</taxon>
        <taxon>Embryophyta</taxon>
        <taxon>Tracheophyta</taxon>
        <taxon>Spermatophyta</taxon>
        <taxon>Magnoliopsida</taxon>
        <taxon>eudicotyledons</taxon>
        <taxon>Gunneridae</taxon>
        <taxon>Pentapetalae</taxon>
        <taxon>rosids</taxon>
        <taxon>malvids</taxon>
        <taxon>Sapindales</taxon>
        <taxon>Meliaceae</taxon>
        <taxon>Melia</taxon>
    </lineage>
</organism>
<name>A0ACC1YCQ0_MELAZ</name>
<sequence>MSFKKSRPGGADKSLSSEEQQAKINEVRKMIGPVATKLPVLCSDASISRYLRARNWNTKKASKMLVETMKWRLDYKPEKILWEDVAREAETGKVYKANYCDKFGRPLLIMRPGFQNTSSTEGQIKYLVYCMENALMSLSPEREQVVWLVDFQRWTMSSISVRVTRETANLLQNHYPERLGLAILYNPPKIFESFWTMVKPFLEPKTYKKVRFAYSNDPQSQRIMEALFDMDKLDSAFGGKNTVGFDYQAYAQRMKDDDKKRSELMNPGCSSPISQPIITPQSSKSDSLASDQCSDSDEGELSSADKTTSNLENVDNERIPGPTLTCEDVPRSEAAATKGSK</sequence>
<protein>
    <submittedName>
        <fullName evidence="1">Random slug protein 5-like</fullName>
    </submittedName>
</protein>